<dbReference type="Pfam" id="PF01408">
    <property type="entry name" value="GFO_IDH_MocA"/>
    <property type="match status" value="1"/>
</dbReference>
<feature type="domain" description="Gfo/Idh/MocA-like oxidoreductase N-terminal" evidence="1">
    <location>
        <begin position="6"/>
        <end position="127"/>
    </location>
</feature>
<dbReference type="EMBL" id="ML976995">
    <property type="protein sequence ID" value="KAF1955219.1"/>
    <property type="molecule type" value="Genomic_DNA"/>
</dbReference>
<dbReference type="SUPFAM" id="SSF55347">
    <property type="entry name" value="Glyceraldehyde-3-phosphate dehydrogenase-like, C-terminal domain"/>
    <property type="match status" value="1"/>
</dbReference>
<reference evidence="3" key="1">
    <citation type="journal article" date="2020" name="Stud. Mycol.">
        <title>101 Dothideomycetes genomes: a test case for predicting lifestyles and emergence of pathogens.</title>
        <authorList>
            <person name="Haridas S."/>
            <person name="Albert R."/>
            <person name="Binder M."/>
            <person name="Bloem J."/>
            <person name="Labutti K."/>
            <person name="Salamov A."/>
            <person name="Andreopoulos B."/>
            <person name="Baker S."/>
            <person name="Barry K."/>
            <person name="Bills G."/>
            <person name="Bluhm B."/>
            <person name="Cannon C."/>
            <person name="Castanera R."/>
            <person name="Culley D."/>
            <person name="Daum C."/>
            <person name="Ezra D."/>
            <person name="Gonzalez J."/>
            <person name="Henrissat B."/>
            <person name="Kuo A."/>
            <person name="Liang C."/>
            <person name="Lipzen A."/>
            <person name="Lutzoni F."/>
            <person name="Magnuson J."/>
            <person name="Mondo S."/>
            <person name="Nolan M."/>
            <person name="Ohm R."/>
            <person name="Pangilinan J."/>
            <person name="Park H.-J."/>
            <person name="Ramirez L."/>
            <person name="Alfaro M."/>
            <person name="Sun H."/>
            <person name="Tritt A."/>
            <person name="Yoshinaga Y."/>
            <person name="Zwiers L.-H."/>
            <person name="Turgeon B."/>
            <person name="Goodwin S."/>
            <person name="Spatafora J."/>
            <person name="Crous P."/>
            <person name="Grigoriev I."/>
        </authorList>
    </citation>
    <scope>NUCLEOTIDE SEQUENCE</scope>
    <source>
        <strain evidence="3">CBS 675.92</strain>
    </source>
</reference>
<dbReference type="GO" id="GO:0000166">
    <property type="term" value="F:nucleotide binding"/>
    <property type="evidence" value="ECO:0007669"/>
    <property type="project" value="InterPro"/>
</dbReference>
<dbReference type="PANTHER" id="PTHR42840:SF7">
    <property type="entry name" value="BINDING ROSSMANN FOLD OXIDOREDUCTASE, PUTATIVE (AFU_ORTHOLOGUE AFUA_4G10190)-RELATED"/>
    <property type="match status" value="1"/>
</dbReference>
<evidence type="ECO:0000259" key="2">
    <source>
        <dbReference type="Pfam" id="PF02894"/>
    </source>
</evidence>
<keyword evidence="4" id="KW-1185">Reference proteome</keyword>
<organism evidence="3 4">
    <name type="scientific">Byssothecium circinans</name>
    <dbReference type="NCBI Taxonomy" id="147558"/>
    <lineage>
        <taxon>Eukaryota</taxon>
        <taxon>Fungi</taxon>
        <taxon>Dikarya</taxon>
        <taxon>Ascomycota</taxon>
        <taxon>Pezizomycotina</taxon>
        <taxon>Dothideomycetes</taxon>
        <taxon>Pleosporomycetidae</taxon>
        <taxon>Pleosporales</taxon>
        <taxon>Massarineae</taxon>
        <taxon>Massarinaceae</taxon>
        <taxon>Byssothecium</taxon>
    </lineage>
</organism>
<dbReference type="Pfam" id="PF02894">
    <property type="entry name" value="GFO_IDH_MocA_C"/>
    <property type="match status" value="1"/>
</dbReference>
<evidence type="ECO:0000313" key="4">
    <source>
        <dbReference type="Proteomes" id="UP000800035"/>
    </source>
</evidence>
<evidence type="ECO:0000313" key="3">
    <source>
        <dbReference type="EMBL" id="KAF1955219.1"/>
    </source>
</evidence>
<dbReference type="AlphaFoldDB" id="A0A6A5TU01"/>
<accession>A0A6A5TU01</accession>
<dbReference type="Gene3D" id="3.30.360.10">
    <property type="entry name" value="Dihydrodipicolinate Reductase, domain 2"/>
    <property type="match status" value="1"/>
</dbReference>
<dbReference type="Proteomes" id="UP000800035">
    <property type="component" value="Unassembled WGS sequence"/>
</dbReference>
<dbReference type="PANTHER" id="PTHR42840">
    <property type="entry name" value="NAD(P)-BINDING ROSSMANN-FOLD SUPERFAMILY PROTEIN-RELATED"/>
    <property type="match status" value="1"/>
</dbReference>
<sequence>MAAVPIRVGIIGAGEVFQVCHGPCLFLMNHLFTIESICDISQKNVSHCATKWRIPHTTTQPSETIQHPNVELVFILTSDDSHAPLAISAIKAGKRVFIEKPMTLSLPSAQSIIDAENEAGGGKVFVGYMRRYAPSYVNTFKRELATIPKILYARCRDFSGPNAYFVNGSGTFQSKNFDFPPGAGKERDEALEKLFREAFPGQEITQQKRDYCRFLGSLGSHDISLLRETLGRPERVTAVSANQPFYSAIMDYRNTDGSSYSVTYESGIDSVPVFDAHLAVYGENKRLSIEYDSPYVKGLAIKVIVHELNEHGELQAREVVSSHEDAYTAELREVYEWVRDGKSLKTGTGDAIEDIKIFDQMYKAWNT</sequence>
<dbReference type="InterPro" id="IPR004104">
    <property type="entry name" value="Gfo/Idh/MocA-like_OxRdtase_C"/>
</dbReference>
<dbReference type="GO" id="GO:0016491">
    <property type="term" value="F:oxidoreductase activity"/>
    <property type="evidence" value="ECO:0007669"/>
    <property type="project" value="TreeGrafter"/>
</dbReference>
<dbReference type="GO" id="GO:0005737">
    <property type="term" value="C:cytoplasm"/>
    <property type="evidence" value="ECO:0007669"/>
    <property type="project" value="TreeGrafter"/>
</dbReference>
<dbReference type="OrthoDB" id="64915at2759"/>
<dbReference type="SUPFAM" id="SSF51735">
    <property type="entry name" value="NAD(P)-binding Rossmann-fold domains"/>
    <property type="match status" value="1"/>
</dbReference>
<gene>
    <name evidence="3" type="ORF">CC80DRAFT_594407</name>
</gene>
<feature type="domain" description="Gfo/Idh/MocA-like oxidoreductase C-terminal" evidence="2">
    <location>
        <begin position="214"/>
        <end position="365"/>
    </location>
</feature>
<dbReference type="InterPro" id="IPR036291">
    <property type="entry name" value="NAD(P)-bd_dom_sf"/>
</dbReference>
<dbReference type="GO" id="GO:0006740">
    <property type="term" value="P:NADPH regeneration"/>
    <property type="evidence" value="ECO:0007669"/>
    <property type="project" value="TreeGrafter"/>
</dbReference>
<name>A0A6A5TU01_9PLEO</name>
<proteinExistence type="predicted"/>
<dbReference type="InterPro" id="IPR000683">
    <property type="entry name" value="Gfo/Idh/MocA-like_OxRdtase_N"/>
</dbReference>
<protein>
    <submittedName>
        <fullName evidence="3">Myo-inositol 2-dehydrogenase</fullName>
    </submittedName>
</protein>
<evidence type="ECO:0000259" key="1">
    <source>
        <dbReference type="Pfam" id="PF01408"/>
    </source>
</evidence>
<dbReference type="Gene3D" id="3.40.50.720">
    <property type="entry name" value="NAD(P)-binding Rossmann-like Domain"/>
    <property type="match status" value="1"/>
</dbReference>